<keyword evidence="3 7" id="KW-0223">Dioxygenase</keyword>
<comment type="caution">
    <text evidence="7">The sequence shown here is derived from an EMBL/GenBank/DDBJ whole genome shotgun (WGS) entry which is preliminary data.</text>
</comment>
<dbReference type="PANTHER" id="PTHR30468:SF1">
    <property type="entry name" value="ALPHA-KETOGLUTARATE-DEPENDENT SULFONATE DIOXYGENASE"/>
    <property type="match status" value="1"/>
</dbReference>
<dbReference type="GO" id="GO:0006790">
    <property type="term" value="P:sulfur compound metabolic process"/>
    <property type="evidence" value="ECO:0007669"/>
    <property type="project" value="TreeGrafter"/>
</dbReference>
<dbReference type="RefSeq" id="WP_058641411.1">
    <property type="nucleotide sequence ID" value="NZ_LDSL01000051.1"/>
</dbReference>
<dbReference type="PANTHER" id="PTHR30468">
    <property type="entry name" value="ALPHA-KETOGLUTARATE-DEPENDENT SULFONATE DIOXYGENASE"/>
    <property type="match status" value="1"/>
</dbReference>
<comment type="similarity">
    <text evidence="1">Belongs to the TfdA dioxygenase family.</text>
</comment>
<proteinExistence type="inferred from homology"/>
<dbReference type="PATRIC" id="fig|433924.3.peg.3511"/>
<sequence length="306" mass="34629">MPLHIVPSGATLGARVDDLDLSKPLSDANFQQLLGALGRYGVLSYPRQDLTATHLRDFSQRFGRLEINVAGAYQEPGLPEVMVLSNIVENGKPLGLSDAGQDWHTDMSYSHMIAFTNVLYGLKIPHRDGRPLGNTAFCNMHAAYAGLPDEWKQRLQGMTVLHDFDKFWEMMRRERGSTRPPLTPAQRAAKPPVSHPLFLRHPITGKQVLYCNPGYAVRINEMDEKESQEALDFLFAHQTQPQYRYAHQWQVGDVLMWDNMGTIHNAIPDYRPDEPRLIKRCQVMATRFFHDDGTPRAPVAQEAQAA</sequence>
<feature type="domain" description="TauD/TfdA-like" evidence="6">
    <location>
        <begin position="7"/>
        <end position="281"/>
    </location>
</feature>
<dbReference type="GO" id="GO:0000908">
    <property type="term" value="F:taurine dioxygenase activity"/>
    <property type="evidence" value="ECO:0007669"/>
    <property type="project" value="TreeGrafter"/>
</dbReference>
<evidence type="ECO:0000256" key="2">
    <source>
        <dbReference type="ARBA" id="ARBA00022723"/>
    </source>
</evidence>
<name>A0A147GZG7_9BURK</name>
<dbReference type="Gene3D" id="3.60.130.10">
    <property type="entry name" value="Clavaminate synthase-like"/>
    <property type="match status" value="1"/>
</dbReference>
<dbReference type="InterPro" id="IPR003819">
    <property type="entry name" value="TauD/TfdA-like"/>
</dbReference>
<dbReference type="Proteomes" id="UP000072741">
    <property type="component" value="Unassembled WGS sequence"/>
</dbReference>
<evidence type="ECO:0000256" key="5">
    <source>
        <dbReference type="ARBA" id="ARBA00023004"/>
    </source>
</evidence>
<dbReference type="Pfam" id="PF02668">
    <property type="entry name" value="TauD"/>
    <property type="match status" value="1"/>
</dbReference>
<evidence type="ECO:0000256" key="3">
    <source>
        <dbReference type="ARBA" id="ARBA00022964"/>
    </source>
</evidence>
<accession>A0A147GZG7</accession>
<dbReference type="OrthoDB" id="581608at2"/>
<dbReference type="GO" id="GO:0046872">
    <property type="term" value="F:metal ion binding"/>
    <property type="evidence" value="ECO:0007669"/>
    <property type="project" value="UniProtKB-KW"/>
</dbReference>
<evidence type="ECO:0000256" key="1">
    <source>
        <dbReference type="ARBA" id="ARBA00005896"/>
    </source>
</evidence>
<keyword evidence="5" id="KW-0408">Iron</keyword>
<dbReference type="AlphaFoldDB" id="A0A147GZG7"/>
<evidence type="ECO:0000259" key="6">
    <source>
        <dbReference type="Pfam" id="PF02668"/>
    </source>
</evidence>
<reference evidence="7 8" key="1">
    <citation type="journal article" date="2016" name="Front. Microbiol.">
        <title>Genomic Resource of Rice Seed Associated Bacteria.</title>
        <authorList>
            <person name="Midha S."/>
            <person name="Bansal K."/>
            <person name="Sharma S."/>
            <person name="Kumar N."/>
            <person name="Patil P.P."/>
            <person name="Chaudhry V."/>
            <person name="Patil P.B."/>
        </authorList>
    </citation>
    <scope>NUCLEOTIDE SEQUENCE [LARGE SCALE GENOMIC DNA]</scope>
    <source>
        <strain evidence="7 8">NS331</strain>
    </source>
</reference>
<dbReference type="EMBL" id="LDSL01000051">
    <property type="protein sequence ID" value="KTT23101.1"/>
    <property type="molecule type" value="Genomic_DNA"/>
</dbReference>
<dbReference type="InterPro" id="IPR042098">
    <property type="entry name" value="TauD-like_sf"/>
</dbReference>
<evidence type="ECO:0000313" key="8">
    <source>
        <dbReference type="Proteomes" id="UP000072741"/>
    </source>
</evidence>
<dbReference type="GO" id="GO:0005737">
    <property type="term" value="C:cytoplasm"/>
    <property type="evidence" value="ECO:0007669"/>
    <property type="project" value="TreeGrafter"/>
</dbReference>
<evidence type="ECO:0000313" key="7">
    <source>
        <dbReference type="EMBL" id="KTT23101.1"/>
    </source>
</evidence>
<protein>
    <submittedName>
        <fullName evidence="7">Taurine dioxygenase</fullName>
    </submittedName>
</protein>
<dbReference type="InterPro" id="IPR051323">
    <property type="entry name" value="AtsK-like"/>
</dbReference>
<organism evidence="7 8">
    <name type="scientific">Pseudacidovorax intermedius</name>
    <dbReference type="NCBI Taxonomy" id="433924"/>
    <lineage>
        <taxon>Bacteria</taxon>
        <taxon>Pseudomonadati</taxon>
        <taxon>Pseudomonadota</taxon>
        <taxon>Betaproteobacteria</taxon>
        <taxon>Burkholderiales</taxon>
        <taxon>Comamonadaceae</taxon>
        <taxon>Pseudacidovorax</taxon>
    </lineage>
</organism>
<dbReference type="SUPFAM" id="SSF51197">
    <property type="entry name" value="Clavaminate synthase-like"/>
    <property type="match status" value="1"/>
</dbReference>
<gene>
    <name evidence="7" type="ORF">NS331_07655</name>
</gene>
<keyword evidence="4" id="KW-0560">Oxidoreductase</keyword>
<evidence type="ECO:0000256" key="4">
    <source>
        <dbReference type="ARBA" id="ARBA00023002"/>
    </source>
</evidence>
<keyword evidence="8" id="KW-1185">Reference proteome</keyword>
<keyword evidence="2" id="KW-0479">Metal-binding</keyword>